<accession>A0A6M5YLU2</accession>
<organism evidence="2 3">
    <name type="scientific">Frigoriglobus tundricola</name>
    <dbReference type="NCBI Taxonomy" id="2774151"/>
    <lineage>
        <taxon>Bacteria</taxon>
        <taxon>Pseudomonadati</taxon>
        <taxon>Planctomycetota</taxon>
        <taxon>Planctomycetia</taxon>
        <taxon>Gemmatales</taxon>
        <taxon>Gemmataceae</taxon>
        <taxon>Frigoriglobus</taxon>
    </lineage>
</organism>
<dbReference type="InterPro" id="IPR013976">
    <property type="entry name" value="HDOD"/>
</dbReference>
<evidence type="ECO:0000313" key="3">
    <source>
        <dbReference type="Proteomes" id="UP000503447"/>
    </source>
</evidence>
<dbReference type="Proteomes" id="UP000503447">
    <property type="component" value="Chromosome"/>
</dbReference>
<dbReference type="InterPro" id="IPR052340">
    <property type="entry name" value="RNase_Y/CdgJ"/>
</dbReference>
<sequence>MTPPLLTRPRAELPSRSSLGKIVVSDLDRVDTYPTLSDTTVRVMGMVNNSNVSVAEVAGIVRRDGVIAGAVLRAANSCAYRGAKEIEEVQQGVLRMGLQECLKLLSTMGVKTMYNRYPAAVQERCDTLLRHSLFVARLASGLSTAAAVGLPGPAFTAGLLHDIGRVVMCVKCPDDAATAALLTGEETEDTVQLERDRVGTDHGAVGADFAVRNKLPESIVRVILNHHRPADEVAHRELVALVAVADRIANHVQVRHNVTGYNLVTCPHFPVLARRWTPVRAAAFHKTLAQTVVQAMRDTKTMLRSCE</sequence>
<dbReference type="SUPFAM" id="SSF109604">
    <property type="entry name" value="HD-domain/PDEase-like"/>
    <property type="match status" value="1"/>
</dbReference>
<reference evidence="3" key="1">
    <citation type="submission" date="2020-05" db="EMBL/GenBank/DDBJ databases">
        <title>Frigoriglobus tundricola gen. nov., sp. nov., a psychrotolerant cellulolytic planctomycete of the family Gemmataceae with two divergent copies of 16S rRNA gene.</title>
        <authorList>
            <person name="Kulichevskaya I.S."/>
            <person name="Ivanova A.A."/>
            <person name="Naumoff D.G."/>
            <person name="Beletsky A.V."/>
            <person name="Rijpstra W.I.C."/>
            <person name="Sinninghe Damste J.S."/>
            <person name="Mardanov A.V."/>
            <person name="Ravin N.V."/>
            <person name="Dedysh S.N."/>
        </authorList>
    </citation>
    <scope>NUCLEOTIDE SEQUENCE [LARGE SCALE GENOMIC DNA]</scope>
    <source>
        <strain evidence="3">PL17</strain>
    </source>
</reference>
<gene>
    <name evidence="2" type="ORF">FTUN_1840</name>
</gene>
<protein>
    <recommendedName>
        <fullName evidence="1">HDOD domain-containing protein</fullName>
    </recommendedName>
</protein>
<dbReference type="InterPro" id="IPR003607">
    <property type="entry name" value="HD/PDEase_dom"/>
</dbReference>
<dbReference type="NCBIfam" id="TIGR00277">
    <property type="entry name" value="HDIG"/>
    <property type="match status" value="1"/>
</dbReference>
<keyword evidence="3" id="KW-1185">Reference proteome</keyword>
<dbReference type="SMART" id="SM00471">
    <property type="entry name" value="HDc"/>
    <property type="match status" value="1"/>
</dbReference>
<dbReference type="RefSeq" id="WP_171470344.1">
    <property type="nucleotide sequence ID" value="NZ_CP053452.2"/>
</dbReference>
<dbReference type="PANTHER" id="PTHR33525">
    <property type="match status" value="1"/>
</dbReference>
<evidence type="ECO:0000313" key="2">
    <source>
        <dbReference type="EMBL" id="QJW94320.1"/>
    </source>
</evidence>
<dbReference type="KEGG" id="ftj:FTUN_1840"/>
<dbReference type="InterPro" id="IPR006675">
    <property type="entry name" value="HDIG_dom"/>
</dbReference>
<dbReference type="EMBL" id="CP053452">
    <property type="protein sequence ID" value="QJW94320.1"/>
    <property type="molecule type" value="Genomic_DNA"/>
</dbReference>
<dbReference type="PANTHER" id="PTHR33525:SF3">
    <property type="entry name" value="RIBONUCLEASE Y"/>
    <property type="match status" value="1"/>
</dbReference>
<proteinExistence type="predicted"/>
<feature type="domain" description="HDOD" evidence="1">
    <location>
        <begin position="33"/>
        <end position="229"/>
    </location>
</feature>
<evidence type="ECO:0000259" key="1">
    <source>
        <dbReference type="PROSITE" id="PS51833"/>
    </source>
</evidence>
<dbReference type="Gene3D" id="1.10.3210.10">
    <property type="entry name" value="Hypothetical protein af1432"/>
    <property type="match status" value="1"/>
</dbReference>
<dbReference type="CDD" id="cd00077">
    <property type="entry name" value="HDc"/>
    <property type="match status" value="1"/>
</dbReference>
<name>A0A6M5YLU2_9BACT</name>
<dbReference type="Pfam" id="PF08668">
    <property type="entry name" value="HDOD"/>
    <property type="match status" value="1"/>
</dbReference>
<dbReference type="AlphaFoldDB" id="A0A6M5YLU2"/>
<dbReference type="PROSITE" id="PS51833">
    <property type="entry name" value="HDOD"/>
    <property type="match status" value="1"/>
</dbReference>